<protein>
    <submittedName>
        <fullName evidence="3">Uncharacterized protein</fullName>
    </submittedName>
</protein>
<feature type="compositionally biased region" description="Low complexity" evidence="1">
    <location>
        <begin position="197"/>
        <end position="217"/>
    </location>
</feature>
<feature type="region of interest" description="Disordered" evidence="1">
    <location>
        <begin position="187"/>
        <end position="217"/>
    </location>
</feature>
<feature type="compositionally biased region" description="Low complexity" evidence="1">
    <location>
        <begin position="41"/>
        <end position="61"/>
    </location>
</feature>
<organism evidence="3 4">
    <name type="scientific">Catenuloplanes nepalensis</name>
    <dbReference type="NCBI Taxonomy" id="587533"/>
    <lineage>
        <taxon>Bacteria</taxon>
        <taxon>Bacillati</taxon>
        <taxon>Actinomycetota</taxon>
        <taxon>Actinomycetes</taxon>
        <taxon>Micromonosporales</taxon>
        <taxon>Micromonosporaceae</taxon>
        <taxon>Catenuloplanes</taxon>
    </lineage>
</organism>
<feature type="chain" id="PRO_5045684364" evidence="2">
    <location>
        <begin position="20"/>
        <end position="217"/>
    </location>
</feature>
<gene>
    <name evidence="3" type="ORF">J2S43_003169</name>
</gene>
<evidence type="ECO:0000313" key="4">
    <source>
        <dbReference type="Proteomes" id="UP001240984"/>
    </source>
</evidence>
<comment type="caution">
    <text evidence="3">The sequence shown here is derived from an EMBL/GenBank/DDBJ whole genome shotgun (WGS) entry which is preliminary data.</text>
</comment>
<evidence type="ECO:0000256" key="2">
    <source>
        <dbReference type="SAM" id="SignalP"/>
    </source>
</evidence>
<keyword evidence="4" id="KW-1185">Reference proteome</keyword>
<reference evidence="3 4" key="1">
    <citation type="submission" date="2023-07" db="EMBL/GenBank/DDBJ databases">
        <title>Sequencing the genomes of 1000 actinobacteria strains.</title>
        <authorList>
            <person name="Klenk H.-P."/>
        </authorList>
    </citation>
    <scope>NUCLEOTIDE SEQUENCE [LARGE SCALE GENOMIC DNA]</scope>
    <source>
        <strain evidence="3 4">DSM 44710</strain>
    </source>
</reference>
<dbReference type="RefSeq" id="WP_306829839.1">
    <property type="nucleotide sequence ID" value="NZ_JAUSRA010000001.1"/>
</dbReference>
<feature type="region of interest" description="Disordered" evidence="1">
    <location>
        <begin position="22"/>
        <end position="87"/>
    </location>
</feature>
<name>A0ABT9MTA2_9ACTN</name>
<proteinExistence type="predicted"/>
<dbReference type="EMBL" id="JAUSRA010000001">
    <property type="protein sequence ID" value="MDP9794657.1"/>
    <property type="molecule type" value="Genomic_DNA"/>
</dbReference>
<evidence type="ECO:0000313" key="3">
    <source>
        <dbReference type="EMBL" id="MDP9794657.1"/>
    </source>
</evidence>
<dbReference type="PROSITE" id="PS51257">
    <property type="entry name" value="PROKAR_LIPOPROTEIN"/>
    <property type="match status" value="1"/>
</dbReference>
<dbReference type="Proteomes" id="UP001240984">
    <property type="component" value="Unassembled WGS sequence"/>
</dbReference>
<accession>A0ABT9MTA2</accession>
<feature type="signal peptide" evidence="2">
    <location>
        <begin position="1"/>
        <end position="19"/>
    </location>
</feature>
<sequence length="217" mass="21745">MRTRLIRGVVLLVLLPALAVSCGSDTDPPGAAPDVTMEPSATPAPEETGTGAPAPEGTGPEAPAPGGGGRPYIDTAGAPVGDDGENPVGDGVVCQGVAWLGGQDGANLGVGIAFQVTRVDVTGAALATASCDGPPCVGFTFTDDGDRCQQAVRQGPSEGAIAVYGQVRCDAPKQACDDFRSRLTRQPIEISAAEPIETPGETLSETPGTTETSEGTE</sequence>
<evidence type="ECO:0000256" key="1">
    <source>
        <dbReference type="SAM" id="MobiDB-lite"/>
    </source>
</evidence>
<keyword evidence="2" id="KW-0732">Signal</keyword>